<comment type="caution">
    <text evidence="5">The sequence shown here is derived from an EMBL/GenBank/DDBJ whole genome shotgun (WGS) entry which is preliminary data.</text>
</comment>
<accession>A0ABN3NKG6</accession>
<name>A0ABN3NKG6_STRLO</name>
<dbReference type="PANTHER" id="PTHR45674">
    <property type="entry name" value="DNA LIGASE 1/3 FAMILY MEMBER"/>
    <property type="match status" value="1"/>
</dbReference>
<gene>
    <name evidence="5" type="ORF">GCM10010276_89020</name>
</gene>
<keyword evidence="2" id="KW-0436">Ligase</keyword>
<protein>
    <recommendedName>
        <fullName evidence="4">ATP-dependent DNA ligase family profile domain-containing protein</fullName>
    </recommendedName>
</protein>
<evidence type="ECO:0000259" key="4">
    <source>
        <dbReference type="Pfam" id="PF01068"/>
    </source>
</evidence>
<sequence length="324" mass="35296">MPPFTLPAPLALARAVTAVPESQGWTLEPKWDGWRCQIHTATRRVWSRHGTDLSRQFSDIADAAAGLPDAVLDGELVAVLNDGSGVAFDRLQTRTGRRGPQRGADFTVHVALFDVLAVGDTDWRPRLYAERRTELLRLLEDGPPALRAVPSTEDRAQALKWVGALAGVEGLVGKRTDAPYAAGLASGWVKWRERHTAEAVIIGVTGRTPAAQALVLGQPTGGKMRAVGVSLPLTQQVRLAVAPLLHAAGDEMRELPGTVGGLPGADPVHFRPVTPEVVVEIEVDQPRLEFGRYRHRPRVRRVRGDLTPEMLDEGHRPESGRFPR</sequence>
<dbReference type="Gene3D" id="3.30.470.30">
    <property type="entry name" value="DNA ligase/mRNA capping enzyme"/>
    <property type="match status" value="1"/>
</dbReference>
<comment type="catalytic activity">
    <reaction evidence="3">
        <text>ATP + (deoxyribonucleotide)n-3'-hydroxyl + 5'-phospho-(deoxyribonucleotide)m = (deoxyribonucleotide)n+m + AMP + diphosphate.</text>
        <dbReference type="EC" id="6.5.1.1"/>
    </reaction>
</comment>
<organism evidence="5 6">
    <name type="scientific">Streptomyces longisporus</name>
    <dbReference type="NCBI Taxonomy" id="1948"/>
    <lineage>
        <taxon>Bacteria</taxon>
        <taxon>Bacillati</taxon>
        <taxon>Actinomycetota</taxon>
        <taxon>Actinomycetes</taxon>
        <taxon>Kitasatosporales</taxon>
        <taxon>Streptomycetaceae</taxon>
        <taxon>Streptomyces</taxon>
    </lineage>
</organism>
<evidence type="ECO:0000256" key="3">
    <source>
        <dbReference type="ARBA" id="ARBA00034003"/>
    </source>
</evidence>
<dbReference type="Proteomes" id="UP001501777">
    <property type="component" value="Unassembled WGS sequence"/>
</dbReference>
<dbReference type="Pfam" id="PF01068">
    <property type="entry name" value="DNA_ligase_A_M"/>
    <property type="match status" value="1"/>
</dbReference>
<dbReference type="EMBL" id="BAAASG010000040">
    <property type="protein sequence ID" value="GAA2523997.1"/>
    <property type="molecule type" value="Genomic_DNA"/>
</dbReference>
<dbReference type="InterPro" id="IPR012340">
    <property type="entry name" value="NA-bd_OB-fold"/>
</dbReference>
<evidence type="ECO:0000256" key="2">
    <source>
        <dbReference type="ARBA" id="ARBA00022598"/>
    </source>
</evidence>
<dbReference type="RefSeq" id="WP_344407064.1">
    <property type="nucleotide sequence ID" value="NZ_BAAASG010000040.1"/>
</dbReference>
<dbReference type="Gene3D" id="2.40.50.140">
    <property type="entry name" value="Nucleic acid-binding proteins"/>
    <property type="match status" value="1"/>
</dbReference>
<dbReference type="SUPFAM" id="SSF56091">
    <property type="entry name" value="DNA ligase/mRNA capping enzyme, catalytic domain"/>
    <property type="match status" value="1"/>
</dbReference>
<evidence type="ECO:0000313" key="5">
    <source>
        <dbReference type="EMBL" id="GAA2523997.1"/>
    </source>
</evidence>
<dbReference type="InterPro" id="IPR050191">
    <property type="entry name" value="ATP-dep_DNA_ligase"/>
</dbReference>
<proteinExistence type="inferred from homology"/>
<dbReference type="InterPro" id="IPR012310">
    <property type="entry name" value="DNA_ligase_ATP-dep_cent"/>
</dbReference>
<evidence type="ECO:0000313" key="6">
    <source>
        <dbReference type="Proteomes" id="UP001501777"/>
    </source>
</evidence>
<reference evidence="5 6" key="1">
    <citation type="journal article" date="2019" name="Int. J. Syst. Evol. Microbiol.">
        <title>The Global Catalogue of Microorganisms (GCM) 10K type strain sequencing project: providing services to taxonomists for standard genome sequencing and annotation.</title>
        <authorList>
            <consortium name="The Broad Institute Genomics Platform"/>
            <consortium name="The Broad Institute Genome Sequencing Center for Infectious Disease"/>
            <person name="Wu L."/>
            <person name="Ma J."/>
        </authorList>
    </citation>
    <scope>NUCLEOTIDE SEQUENCE [LARGE SCALE GENOMIC DNA]</scope>
    <source>
        <strain evidence="5 6">JCM 4395</strain>
    </source>
</reference>
<comment type="similarity">
    <text evidence="1">Belongs to the ATP-dependent DNA ligase family.</text>
</comment>
<feature type="domain" description="ATP-dependent DNA ligase family profile" evidence="4">
    <location>
        <begin position="22"/>
        <end position="190"/>
    </location>
</feature>
<evidence type="ECO:0000256" key="1">
    <source>
        <dbReference type="ARBA" id="ARBA00007572"/>
    </source>
</evidence>
<keyword evidence="6" id="KW-1185">Reference proteome</keyword>
<dbReference type="PANTHER" id="PTHR45674:SF4">
    <property type="entry name" value="DNA LIGASE 1"/>
    <property type="match status" value="1"/>
</dbReference>